<dbReference type="Proteomes" id="UP001595882">
    <property type="component" value="Unassembled WGS sequence"/>
</dbReference>
<name>A0ABV8WUW5_9BACI</name>
<comment type="caution">
    <text evidence="1">The sequence shown here is derived from an EMBL/GenBank/DDBJ whole genome shotgun (WGS) entry which is preliminary data.</text>
</comment>
<sequence>MKTTVRLDDYVKELLKKRAQEEKKEDIFNQFNEENGLGITSPTTLTTTEETRLLMEYMDKANMLNIVNRDRKRGKPLTLRKFFKSKRNQQVEVYSKFGEKALYTQGKVSAVGRDFVMLTNLKDRIWIPYDSIESANIPFGVPNYSNSHQHYIYDNDLRNKLLTNFGEVVSKREILKQQFYEESLRTNLNSWKNTWIEIRMNNNKKRMGRIDKLEDSYIILSFLGKKESIAINTVQYIQTVRIFSIVKNAIFIKSAKS</sequence>
<protein>
    <submittedName>
        <fullName evidence="1">Uncharacterized protein</fullName>
    </submittedName>
</protein>
<organism evidence="1 2">
    <name type="scientific">Gracilibacillus xinjiangensis</name>
    <dbReference type="NCBI Taxonomy" id="1193282"/>
    <lineage>
        <taxon>Bacteria</taxon>
        <taxon>Bacillati</taxon>
        <taxon>Bacillota</taxon>
        <taxon>Bacilli</taxon>
        <taxon>Bacillales</taxon>
        <taxon>Bacillaceae</taxon>
        <taxon>Gracilibacillus</taxon>
    </lineage>
</organism>
<evidence type="ECO:0000313" key="1">
    <source>
        <dbReference type="EMBL" id="MFC4403387.1"/>
    </source>
</evidence>
<dbReference type="EMBL" id="JBHSDT010000004">
    <property type="protein sequence ID" value="MFC4403387.1"/>
    <property type="molecule type" value="Genomic_DNA"/>
</dbReference>
<reference evidence="2" key="1">
    <citation type="journal article" date="2019" name="Int. J. Syst. Evol. Microbiol.">
        <title>The Global Catalogue of Microorganisms (GCM) 10K type strain sequencing project: providing services to taxonomists for standard genome sequencing and annotation.</title>
        <authorList>
            <consortium name="The Broad Institute Genomics Platform"/>
            <consortium name="The Broad Institute Genome Sequencing Center for Infectious Disease"/>
            <person name="Wu L."/>
            <person name="Ma J."/>
        </authorList>
    </citation>
    <scope>NUCLEOTIDE SEQUENCE [LARGE SCALE GENOMIC DNA]</scope>
    <source>
        <strain evidence="2">CCUG 37865</strain>
    </source>
</reference>
<dbReference type="RefSeq" id="WP_390251874.1">
    <property type="nucleotide sequence ID" value="NZ_JBHSDT010000004.1"/>
</dbReference>
<keyword evidence="2" id="KW-1185">Reference proteome</keyword>
<proteinExistence type="predicted"/>
<gene>
    <name evidence="1" type="ORF">ACFOY7_09875</name>
</gene>
<accession>A0ABV8WUW5</accession>
<evidence type="ECO:0000313" key="2">
    <source>
        <dbReference type="Proteomes" id="UP001595882"/>
    </source>
</evidence>